<organism evidence="2 3">
    <name type="scientific">Roseibium alexandrii</name>
    <dbReference type="NCBI Taxonomy" id="388408"/>
    <lineage>
        <taxon>Bacteria</taxon>
        <taxon>Pseudomonadati</taxon>
        <taxon>Pseudomonadota</taxon>
        <taxon>Alphaproteobacteria</taxon>
        <taxon>Hyphomicrobiales</taxon>
        <taxon>Stappiaceae</taxon>
        <taxon>Roseibium</taxon>
    </lineage>
</organism>
<keyword evidence="1" id="KW-0732">Signal</keyword>
<evidence type="ECO:0000313" key="2">
    <source>
        <dbReference type="EMBL" id="CTQ75522.1"/>
    </source>
</evidence>
<gene>
    <name evidence="2" type="ORF">LAX5112_04274</name>
</gene>
<evidence type="ECO:0008006" key="4">
    <source>
        <dbReference type="Google" id="ProtNLM"/>
    </source>
</evidence>
<dbReference type="AlphaFoldDB" id="A0A0M7AM56"/>
<sequence>MLALKIICKIVLFYTSITLSAYTASAEIRYTGANLVIADGGLLFELGPGPSKKEADEAWYARDQFTGEPIGIQSVIGSYHRFENRVRSQLELLRANGIDKMSLLIWHADLNLGDPRFSDGTWGHVVSSHASRLLPQHEQNLRNYLMLLKQMNFSEIVVRWGLQGKNRPRDWGEWDEEKYQHSWEFLQYSREIVEEELADSSVLIWYDLGSELGGFAPNSITGRYAARLWKDYRYTFGTEDTVGFSVATLPTGERVHNLLAMFRAANAFPMRIAVDVNGNVETRLRGTYRALSNQDLLGLDIVILETYAGSLSIIDEISRSSLNVVDVYAWPLTDNRSRHFDRLVPLVSSISGIEVTCPEADCLEIVANNIGDVFVIRTVDVDGLKDLREYDKSETFETKRSGRVTTTSIQLQSKLEQNLVNAGKLCIAIDSLTVGSSTECVTAMK</sequence>
<reference evidence="3" key="1">
    <citation type="submission" date="2015-07" db="EMBL/GenBank/DDBJ databases">
        <authorList>
            <person name="Rodrigo-Torres Lidia"/>
            <person name="Arahal R.David."/>
        </authorList>
    </citation>
    <scope>NUCLEOTIDE SEQUENCE [LARGE SCALE GENOMIC DNA]</scope>
    <source>
        <strain evidence="3">CECT 5112</strain>
    </source>
</reference>
<keyword evidence="3" id="KW-1185">Reference proteome</keyword>
<protein>
    <recommendedName>
        <fullName evidence="4">Cellulase (Glycosyl hydrolase family 5)</fullName>
    </recommendedName>
</protein>
<dbReference type="EMBL" id="CXWD01000021">
    <property type="protein sequence ID" value="CTQ75522.1"/>
    <property type="molecule type" value="Genomic_DNA"/>
</dbReference>
<dbReference type="Proteomes" id="UP000053235">
    <property type="component" value="Unassembled WGS sequence"/>
</dbReference>
<feature type="signal peptide" evidence="1">
    <location>
        <begin position="1"/>
        <end position="23"/>
    </location>
</feature>
<feature type="chain" id="PRO_5005809591" description="Cellulase (Glycosyl hydrolase family 5)" evidence="1">
    <location>
        <begin position="24"/>
        <end position="445"/>
    </location>
</feature>
<evidence type="ECO:0000313" key="3">
    <source>
        <dbReference type="Proteomes" id="UP000053235"/>
    </source>
</evidence>
<accession>A0A0M7AM56</accession>
<name>A0A0M7AM56_9HYPH</name>
<evidence type="ECO:0000256" key="1">
    <source>
        <dbReference type="SAM" id="SignalP"/>
    </source>
</evidence>
<proteinExistence type="predicted"/>